<proteinExistence type="predicted"/>
<feature type="compositionally biased region" description="Basic residues" evidence="1">
    <location>
        <begin position="1"/>
        <end position="19"/>
    </location>
</feature>
<dbReference type="InterPro" id="IPR029526">
    <property type="entry name" value="PGBD"/>
</dbReference>
<feature type="compositionally biased region" description="Polar residues" evidence="1">
    <location>
        <begin position="27"/>
        <end position="48"/>
    </location>
</feature>
<evidence type="ECO:0000313" key="3">
    <source>
        <dbReference type="EMBL" id="CAL4155636.1"/>
    </source>
</evidence>
<feature type="region of interest" description="Disordered" evidence="1">
    <location>
        <begin position="1"/>
        <end position="70"/>
    </location>
</feature>
<gene>
    <name evidence="3" type="ORF">MNOR_LOCUS31535</name>
</gene>
<dbReference type="AlphaFoldDB" id="A0AAV2S025"/>
<keyword evidence="4" id="KW-1185">Reference proteome</keyword>
<dbReference type="Proteomes" id="UP001497623">
    <property type="component" value="Unassembled WGS sequence"/>
</dbReference>
<protein>
    <recommendedName>
        <fullName evidence="2">PiggyBac transposable element-derived protein domain-containing protein</fullName>
    </recommendedName>
</protein>
<accession>A0AAV2S025</accession>
<organism evidence="3 4">
    <name type="scientific">Meganyctiphanes norvegica</name>
    <name type="common">Northern krill</name>
    <name type="synonym">Thysanopoda norvegica</name>
    <dbReference type="NCBI Taxonomy" id="48144"/>
    <lineage>
        <taxon>Eukaryota</taxon>
        <taxon>Metazoa</taxon>
        <taxon>Ecdysozoa</taxon>
        <taxon>Arthropoda</taxon>
        <taxon>Crustacea</taxon>
        <taxon>Multicrustacea</taxon>
        <taxon>Malacostraca</taxon>
        <taxon>Eumalacostraca</taxon>
        <taxon>Eucarida</taxon>
        <taxon>Euphausiacea</taxon>
        <taxon>Euphausiidae</taxon>
        <taxon>Meganyctiphanes</taxon>
    </lineage>
</organism>
<comment type="caution">
    <text evidence="3">The sequence shown here is derived from an EMBL/GenBank/DDBJ whole genome shotgun (WGS) entry which is preliminary data.</text>
</comment>
<evidence type="ECO:0000259" key="2">
    <source>
        <dbReference type="Pfam" id="PF13843"/>
    </source>
</evidence>
<evidence type="ECO:0000256" key="1">
    <source>
        <dbReference type="SAM" id="MobiDB-lite"/>
    </source>
</evidence>
<dbReference type="EMBL" id="CAXKWB010040809">
    <property type="protein sequence ID" value="CAL4155636.1"/>
    <property type="molecule type" value="Genomic_DNA"/>
</dbReference>
<dbReference type="Pfam" id="PF13843">
    <property type="entry name" value="DDE_Tnp_1_7"/>
    <property type="match status" value="1"/>
</dbReference>
<feature type="domain" description="PiggyBac transposable element-derived protein" evidence="2">
    <location>
        <begin position="83"/>
        <end position="328"/>
    </location>
</feature>
<sequence length="340" mass="38877">MESHPRGRGGGRGRGRGRGRVIDPAMSNGNQDDTSTDANGNDSTNEDGLSSEDEWIEDNTPLPQFPFTGTPGLKVPKPVKAEEFIQLFFTKCLLTYLTNETCKYAEWCTKFAPDQFGLYWDGLTVKQMANYLGLRILMGINRLPAESMHWVKDNRFYGHEVFHKTMSFIKFKLISKFFHANDKDAVPKGYNTHAEHDRLILVRPLIDYLREKSNALYTPLKNLSLDEATLPWKGNLNIKVYNPLKPNKYGIKIYMLCEALSGYCLNLMVYDGKGNTLRDVIFTLLHRFLGKGYRVFMDNYYNSVKIVEELYANLTHTVGTLRMNRGAPDVLREFEKKTGA</sequence>
<dbReference type="PANTHER" id="PTHR46599:SF3">
    <property type="entry name" value="PIGGYBAC TRANSPOSABLE ELEMENT-DERIVED PROTEIN 4"/>
    <property type="match status" value="1"/>
</dbReference>
<name>A0AAV2S025_MEGNR</name>
<reference evidence="3 4" key="1">
    <citation type="submission" date="2024-05" db="EMBL/GenBank/DDBJ databases">
        <authorList>
            <person name="Wallberg A."/>
        </authorList>
    </citation>
    <scope>NUCLEOTIDE SEQUENCE [LARGE SCALE GENOMIC DNA]</scope>
</reference>
<evidence type="ECO:0000313" key="4">
    <source>
        <dbReference type="Proteomes" id="UP001497623"/>
    </source>
</evidence>
<dbReference type="PANTHER" id="PTHR46599">
    <property type="entry name" value="PIGGYBAC TRANSPOSABLE ELEMENT-DERIVED PROTEIN 4"/>
    <property type="match status" value="1"/>
</dbReference>